<dbReference type="Proteomes" id="UP000239907">
    <property type="component" value="Unassembled WGS sequence"/>
</dbReference>
<protein>
    <submittedName>
        <fullName evidence="1">Uncharacterized protein</fullName>
    </submittedName>
</protein>
<comment type="caution">
    <text evidence="1">The sequence shown here is derived from an EMBL/GenBank/DDBJ whole genome shotgun (WGS) entry which is preliminary data.</text>
</comment>
<gene>
    <name evidence="1" type="ORF">BSZ32_10265</name>
</gene>
<keyword evidence="2" id="KW-1185">Reference proteome</keyword>
<dbReference type="EMBL" id="MQWA01000001">
    <property type="protein sequence ID" value="PQJ28836.1"/>
    <property type="molecule type" value="Genomic_DNA"/>
</dbReference>
<name>A0A2S7U1E8_9BACT</name>
<evidence type="ECO:0000313" key="1">
    <source>
        <dbReference type="EMBL" id="PQJ28836.1"/>
    </source>
</evidence>
<evidence type="ECO:0000313" key="2">
    <source>
        <dbReference type="Proteomes" id="UP000239907"/>
    </source>
</evidence>
<dbReference type="AlphaFoldDB" id="A0A2S7U1E8"/>
<accession>A0A2S7U1E8</accession>
<sequence>MALRHQLNWLVLTLEASRNEEEDYAALSLKARTAISNIFDDTKSLEGYQSILRKDVLSSVFAKAYGFGSYKVNEWPTSPLNLVQVYEQVVFPPSVPHKKPPLSVLPGRNALATKNKVLSTGHLSRSPRLLV</sequence>
<organism evidence="1 2">
    <name type="scientific">Rubritalea profundi</name>
    <dbReference type="NCBI Taxonomy" id="1658618"/>
    <lineage>
        <taxon>Bacteria</taxon>
        <taxon>Pseudomonadati</taxon>
        <taxon>Verrucomicrobiota</taxon>
        <taxon>Verrucomicrobiia</taxon>
        <taxon>Verrucomicrobiales</taxon>
        <taxon>Rubritaleaceae</taxon>
        <taxon>Rubritalea</taxon>
    </lineage>
</organism>
<reference evidence="1 2" key="1">
    <citation type="submission" date="2016-12" db="EMBL/GenBank/DDBJ databases">
        <title>Study of bacterial adaptation to deep sea.</title>
        <authorList>
            <person name="Song J."/>
            <person name="Yoshizawa S."/>
            <person name="Kogure K."/>
        </authorList>
    </citation>
    <scope>NUCLEOTIDE SEQUENCE [LARGE SCALE GENOMIC DNA]</scope>
    <source>
        <strain evidence="1 2">SAORIC-165</strain>
    </source>
</reference>
<proteinExistence type="predicted"/>